<organism evidence="1 2">
    <name type="scientific">Streptacidiphilus alkalitolerans</name>
    <dbReference type="NCBI Taxonomy" id="3342712"/>
    <lineage>
        <taxon>Bacteria</taxon>
        <taxon>Bacillati</taxon>
        <taxon>Actinomycetota</taxon>
        <taxon>Actinomycetes</taxon>
        <taxon>Kitasatosporales</taxon>
        <taxon>Streptomycetaceae</taxon>
        <taxon>Streptacidiphilus</taxon>
    </lineage>
</organism>
<dbReference type="Pfam" id="PF03816">
    <property type="entry name" value="LytR_cpsA_psr"/>
    <property type="match status" value="1"/>
</dbReference>
<dbReference type="InterPro" id="IPR050922">
    <property type="entry name" value="LytR/CpsA/Psr_CW_biosynth"/>
</dbReference>
<dbReference type="InterPro" id="IPR004474">
    <property type="entry name" value="LytR_CpsA_psr"/>
</dbReference>
<dbReference type="Gene3D" id="3.40.630.190">
    <property type="entry name" value="LCP protein"/>
    <property type="match status" value="1"/>
</dbReference>
<gene>
    <name evidence="1" type="ORF">ACEZDG_35810</name>
</gene>
<name>A0ABV6VLL7_9ACTN</name>
<keyword evidence="2" id="KW-1185">Reference proteome</keyword>
<dbReference type="EMBL" id="JBHEZX010000026">
    <property type="protein sequence ID" value="MFC1414639.1"/>
    <property type="molecule type" value="Genomic_DNA"/>
</dbReference>
<sequence>MTRPEPPLPPELSPRRRGRPGRQRRPGQRRRRWWKVLLLAVLILLVLLAVAVAGTFVWADGKLVKVAAITDYSGRPANGPGTNWLIVGSDSRAGLTARQEQDLHVGSDSGLNTDTIMVLHQGANGPVLMSIPRDSYVDIPGHGKDKINAAFALGGAPLLVRTVELDTGIRLDHYTEVGFTGVVRIVDALGGVPICLAHPVVDAKSGADLKAGCQTLDGTESLQLLRTRYSLPDSDLSRIQNQQQFLSAMAKQVVDPGTWLNPFTLYPFLNACLASLTVDQDTGLWTLGQFGRQMHAVSGSGGKRVTVPLATQDYTTPSGASAVLWSPSGSAALFAEIQNDRPVTAEANPEGTAGSS</sequence>
<dbReference type="PANTHER" id="PTHR33392">
    <property type="entry name" value="POLYISOPRENYL-TEICHOIC ACID--PEPTIDOGLYCAN TEICHOIC ACID TRANSFERASE TAGU"/>
    <property type="match status" value="1"/>
</dbReference>
<accession>A0ABV6VLL7</accession>
<reference evidence="1 2" key="1">
    <citation type="submission" date="2024-09" db="EMBL/GenBank/DDBJ databases">
        <authorList>
            <person name="Lee S.D."/>
        </authorList>
    </citation>
    <scope>NUCLEOTIDE SEQUENCE [LARGE SCALE GENOMIC DNA]</scope>
    <source>
        <strain evidence="1 2">N1-1</strain>
    </source>
</reference>
<dbReference type="NCBIfam" id="TIGR00350">
    <property type="entry name" value="lytR_cpsA_psr"/>
    <property type="match status" value="1"/>
</dbReference>
<comment type="caution">
    <text evidence="1">The sequence shown here is derived from an EMBL/GenBank/DDBJ whole genome shotgun (WGS) entry which is preliminary data.</text>
</comment>
<dbReference type="PANTHER" id="PTHR33392:SF6">
    <property type="entry name" value="POLYISOPRENYL-TEICHOIC ACID--PEPTIDOGLYCAN TEICHOIC ACID TRANSFERASE TAGU"/>
    <property type="match status" value="1"/>
</dbReference>
<evidence type="ECO:0000313" key="2">
    <source>
        <dbReference type="Proteomes" id="UP001592582"/>
    </source>
</evidence>
<evidence type="ECO:0000313" key="1">
    <source>
        <dbReference type="EMBL" id="MFC1414639.1"/>
    </source>
</evidence>
<protein>
    <submittedName>
        <fullName evidence="1">LCP family protein</fullName>
    </submittedName>
</protein>
<dbReference type="Proteomes" id="UP001592582">
    <property type="component" value="Unassembled WGS sequence"/>
</dbReference>
<proteinExistence type="predicted"/>